<accession>A0A6C2YKX2</accession>
<feature type="compositionally biased region" description="Pro residues" evidence="1">
    <location>
        <begin position="131"/>
        <end position="147"/>
    </location>
</feature>
<dbReference type="RefSeq" id="WP_162657007.1">
    <property type="nucleotide sequence ID" value="NZ_LR593887.1"/>
</dbReference>
<feature type="region of interest" description="Disordered" evidence="1">
    <location>
        <begin position="123"/>
        <end position="147"/>
    </location>
</feature>
<keyword evidence="2" id="KW-0732">Signal</keyword>
<dbReference type="EMBL" id="LR593887">
    <property type="protein sequence ID" value="VTR99352.1"/>
    <property type="molecule type" value="Genomic_DNA"/>
</dbReference>
<dbReference type="Proteomes" id="UP000464378">
    <property type="component" value="Chromosome"/>
</dbReference>
<organism evidence="3">
    <name type="scientific">Tuwongella immobilis</name>
    <dbReference type="NCBI Taxonomy" id="692036"/>
    <lineage>
        <taxon>Bacteria</taxon>
        <taxon>Pseudomonadati</taxon>
        <taxon>Planctomycetota</taxon>
        <taxon>Planctomycetia</taxon>
        <taxon>Gemmatales</taxon>
        <taxon>Gemmataceae</taxon>
        <taxon>Tuwongella</taxon>
    </lineage>
</organism>
<name>A0A6C2YKX2_9BACT</name>
<feature type="signal peptide" evidence="2">
    <location>
        <begin position="1"/>
        <end position="24"/>
    </location>
</feature>
<sequence>MTLSRMKIMSGVLALSLGTLAVSASERTDKAAAQAKGNAPAPVCHTTDKTNTVSTCERHAAKPTNAIAAKPISTTAGNDFAIDLVLPDVPAAPVPVAKNPTETLKAEVPAPALDLELPKELAAPAKAASPEPLPEPASQPLAPLPPLDLEPIKAPVAMPQPAQAPLAPLPPVAAVPPVAPVAMPPVTPVTATAPIATPPAAPIPPAVITPARKIAAVPTSNITPATQANFGQLKLYVRMGMARPRFEIKRNDETVLKVYSERIDVQSPKANDLIQSIAGVSSYGRVHFIGPEFEGYCDQLNVASETGAISMKGNVRMKCKRGGTYSELTADTLQFTISGTRISANTEAKSGKSITPASYDNPTR</sequence>
<evidence type="ECO:0000313" key="4">
    <source>
        <dbReference type="Proteomes" id="UP000464378"/>
    </source>
</evidence>
<evidence type="ECO:0000313" key="3">
    <source>
        <dbReference type="EMBL" id="VIP01755.1"/>
    </source>
</evidence>
<dbReference type="AlphaFoldDB" id="A0A6C2YKX2"/>
<evidence type="ECO:0000256" key="2">
    <source>
        <dbReference type="SAM" id="SignalP"/>
    </source>
</evidence>
<reference evidence="3" key="1">
    <citation type="submission" date="2019-04" db="EMBL/GenBank/DDBJ databases">
        <authorList>
            <consortium name="Science for Life Laboratories"/>
        </authorList>
    </citation>
    <scope>NUCLEOTIDE SEQUENCE</scope>
    <source>
        <strain evidence="3">MBLW1</strain>
    </source>
</reference>
<keyword evidence="4" id="KW-1185">Reference proteome</keyword>
<dbReference type="KEGG" id="tim:GMBLW1_22050"/>
<evidence type="ECO:0000256" key="1">
    <source>
        <dbReference type="SAM" id="MobiDB-lite"/>
    </source>
</evidence>
<gene>
    <name evidence="3" type="ORF">GMBLW1_22050</name>
</gene>
<feature type="chain" id="PRO_5036383878" evidence="2">
    <location>
        <begin position="25"/>
        <end position="364"/>
    </location>
</feature>
<protein>
    <submittedName>
        <fullName evidence="3">Uncharacterized protein</fullName>
    </submittedName>
</protein>
<proteinExistence type="predicted"/>
<dbReference type="InParanoid" id="A0A6C2YKX2"/>
<dbReference type="EMBL" id="LR586016">
    <property type="protein sequence ID" value="VIP01755.1"/>
    <property type="molecule type" value="Genomic_DNA"/>
</dbReference>